<reference evidence="1 2" key="1">
    <citation type="submission" date="2023-07" db="EMBL/GenBank/DDBJ databases">
        <title>Sorghum-associated microbial communities from plants grown in Nebraska, USA.</title>
        <authorList>
            <person name="Schachtman D."/>
        </authorList>
    </citation>
    <scope>NUCLEOTIDE SEQUENCE [LARGE SCALE GENOMIC DNA]</scope>
    <source>
        <strain evidence="1 2">BE190</strain>
    </source>
</reference>
<comment type="caution">
    <text evidence="1">The sequence shown here is derived from an EMBL/GenBank/DDBJ whole genome shotgun (WGS) entry which is preliminary data.</text>
</comment>
<gene>
    <name evidence="1" type="ORF">J2X05_000127</name>
</gene>
<sequence length="125" mass="14753">MPNPPCKTLLNPDELFASRDLRLQDRRETQYPQLMRLCADFNFSVLQLQRKIFSHISRKMVPGTLEFVLAAHDETTNYWYSVTPGLASLKMLNDYAKHYEVDILHMHLFGDEDDDYNQFTQNGFY</sequence>
<dbReference type="RefSeq" id="WP_310067358.1">
    <property type="nucleotide sequence ID" value="NZ_JAVDVX010000001.1"/>
</dbReference>
<dbReference type="EMBL" id="JAVDVX010000001">
    <property type="protein sequence ID" value="MDR7088124.1"/>
    <property type="molecule type" value="Genomic_DNA"/>
</dbReference>
<evidence type="ECO:0000313" key="1">
    <source>
        <dbReference type="EMBL" id="MDR7088124.1"/>
    </source>
</evidence>
<protein>
    <submittedName>
        <fullName evidence="1">Uncharacterized protein</fullName>
    </submittedName>
</protein>
<name>A0ABU1USG7_9GAMM</name>
<evidence type="ECO:0000313" key="2">
    <source>
        <dbReference type="Proteomes" id="UP001253595"/>
    </source>
</evidence>
<accession>A0ABU1USG7</accession>
<dbReference type="Proteomes" id="UP001253595">
    <property type="component" value="Unassembled WGS sequence"/>
</dbReference>
<keyword evidence="2" id="KW-1185">Reference proteome</keyword>
<organism evidence="1 2">
    <name type="scientific">Cellvibrio fibrivorans</name>
    <dbReference type="NCBI Taxonomy" id="126350"/>
    <lineage>
        <taxon>Bacteria</taxon>
        <taxon>Pseudomonadati</taxon>
        <taxon>Pseudomonadota</taxon>
        <taxon>Gammaproteobacteria</taxon>
        <taxon>Cellvibrionales</taxon>
        <taxon>Cellvibrionaceae</taxon>
        <taxon>Cellvibrio</taxon>
    </lineage>
</organism>
<proteinExistence type="predicted"/>